<dbReference type="OMA" id="HKKECFI"/>
<evidence type="ECO:0000313" key="10">
    <source>
        <dbReference type="Proteomes" id="UP000256601"/>
    </source>
</evidence>
<dbReference type="PANTHER" id="PTHR12290">
    <property type="entry name" value="CORNICHON-RELATED"/>
    <property type="match status" value="1"/>
</dbReference>
<evidence type="ECO:0000256" key="5">
    <source>
        <dbReference type="ARBA" id="ARBA00023136"/>
    </source>
</evidence>
<evidence type="ECO:0000256" key="3">
    <source>
        <dbReference type="ARBA" id="ARBA00022692"/>
    </source>
</evidence>
<reference evidence="8 10" key="2">
    <citation type="submission" date="2018-07" db="EMBL/GenBank/DDBJ databases">
        <title>Draft Genome Assemblies for Five Robust Yarrowia lipolytica Strains Exhibiting High Lipid Production and Pentose Sugar Utilization and Sugar Alcohol Secretion from Undetoxified Lignocellulosic Biomass Hydrolysates.</title>
        <authorList>
            <consortium name="DOE Joint Genome Institute"/>
            <person name="Walker C."/>
            <person name="Ryu S."/>
            <person name="Na H."/>
            <person name="Zane M."/>
            <person name="LaButti K."/>
            <person name="Lipzen A."/>
            <person name="Haridas S."/>
            <person name="Barry K."/>
            <person name="Grigoriev I.V."/>
            <person name="Quarterman J."/>
            <person name="Slininger P."/>
            <person name="Dien B."/>
            <person name="Trinh C.T."/>
        </authorList>
    </citation>
    <scope>NUCLEOTIDE SEQUENCE [LARGE SCALE GENOMIC DNA]</scope>
    <source>
        <strain evidence="8 10">YB392</strain>
    </source>
</reference>
<evidence type="ECO:0000313" key="9">
    <source>
        <dbReference type="Proteomes" id="UP000182444"/>
    </source>
</evidence>
<feature type="transmembrane region" description="Helical" evidence="6">
    <location>
        <begin position="54"/>
        <end position="77"/>
    </location>
</feature>
<evidence type="ECO:0000256" key="1">
    <source>
        <dbReference type="ARBA" id="ARBA00004141"/>
    </source>
</evidence>
<dbReference type="SMART" id="SM01398">
    <property type="entry name" value="Cornichon"/>
    <property type="match status" value="1"/>
</dbReference>
<accession>A0A1H6PLG3</accession>
<dbReference type="PROSITE" id="PS01340">
    <property type="entry name" value="CORNICHON"/>
    <property type="match status" value="1"/>
</dbReference>
<dbReference type="GeneID" id="2908188"/>
<feature type="transmembrane region" description="Helical" evidence="6">
    <location>
        <begin position="111"/>
        <end position="133"/>
    </location>
</feature>
<evidence type="ECO:0000313" key="8">
    <source>
        <dbReference type="EMBL" id="RDW27885.1"/>
    </source>
</evidence>
<dbReference type="Proteomes" id="UP000182444">
    <property type="component" value="Chromosome 1F"/>
</dbReference>
<name>A0A1H6PLG3_YARLL</name>
<gene>
    <name evidence="8" type="ORF">B0I71DRAFT_128450</name>
    <name evidence="7" type="ORF">YALI1_F15859g</name>
</gene>
<dbReference type="GO" id="GO:0016020">
    <property type="term" value="C:membrane"/>
    <property type="evidence" value="ECO:0007669"/>
    <property type="project" value="UniProtKB-SubCell"/>
</dbReference>
<dbReference type="KEGG" id="yli:2908188"/>
<evidence type="ECO:0000256" key="2">
    <source>
        <dbReference type="ARBA" id="ARBA00010095"/>
    </source>
</evidence>
<organism evidence="7 9">
    <name type="scientific">Yarrowia lipolytica</name>
    <name type="common">Candida lipolytica</name>
    <dbReference type="NCBI Taxonomy" id="4952"/>
    <lineage>
        <taxon>Eukaryota</taxon>
        <taxon>Fungi</taxon>
        <taxon>Dikarya</taxon>
        <taxon>Ascomycota</taxon>
        <taxon>Saccharomycotina</taxon>
        <taxon>Dipodascomycetes</taxon>
        <taxon>Dipodascales</taxon>
        <taxon>Dipodascales incertae sedis</taxon>
        <taxon>Yarrowia</taxon>
    </lineage>
</organism>
<reference evidence="7 9" key="1">
    <citation type="journal article" date="2016" name="PLoS ONE">
        <title>Sequence Assembly of Yarrowia lipolytica Strain W29/CLIB89 Shows Transposable Element Diversity.</title>
        <authorList>
            <person name="Magnan C."/>
            <person name="Yu J."/>
            <person name="Chang I."/>
            <person name="Jahn E."/>
            <person name="Kanomata Y."/>
            <person name="Wu J."/>
            <person name="Zeller M."/>
            <person name="Oakes M."/>
            <person name="Baldi P."/>
            <person name="Sandmeyer S."/>
        </authorList>
    </citation>
    <scope>NUCLEOTIDE SEQUENCE [LARGE SCALE GENOMIC DNA]</scope>
    <source>
        <strain evidence="7">CLIB89</strain>
        <strain evidence="9">CLIB89(W29)</strain>
    </source>
</reference>
<evidence type="ECO:0000256" key="4">
    <source>
        <dbReference type="ARBA" id="ARBA00022989"/>
    </source>
</evidence>
<keyword evidence="5 6" id="KW-0472">Membrane</keyword>
<dbReference type="OrthoDB" id="434393at2759"/>
<dbReference type="VEuPathDB" id="FungiDB:YALI0_F12001g"/>
<dbReference type="InterPro" id="IPR003377">
    <property type="entry name" value="Cornichon"/>
</dbReference>
<keyword evidence="3 6" id="KW-0812">Transmembrane</keyword>
<evidence type="ECO:0000313" key="7">
    <source>
        <dbReference type="EMBL" id="AOW07030.1"/>
    </source>
</evidence>
<dbReference type="InterPro" id="IPR033466">
    <property type="entry name" value="Cornichon_conserved"/>
</dbReference>
<dbReference type="VEuPathDB" id="FungiDB:YALI1_F15859g"/>
<dbReference type="Proteomes" id="UP000256601">
    <property type="component" value="Unassembled WGS sequence"/>
</dbReference>
<comment type="similarity">
    <text evidence="2">Belongs to the cornichon family.</text>
</comment>
<dbReference type="AlphaFoldDB" id="A0A1H6PLG3"/>
<dbReference type="eggNOG" id="KOG2729">
    <property type="taxonomic scope" value="Eukaryota"/>
</dbReference>
<protein>
    <submittedName>
        <fullName evidence="8">Cornichon</fullName>
    </submittedName>
</protein>
<dbReference type="EMBL" id="KZ858958">
    <property type="protein sequence ID" value="RDW27885.1"/>
    <property type="molecule type" value="Genomic_DNA"/>
</dbReference>
<dbReference type="RefSeq" id="XP_505312.2">
    <property type="nucleotide sequence ID" value="XM_505312.2"/>
</dbReference>
<evidence type="ECO:0000256" key="6">
    <source>
        <dbReference type="SAM" id="Phobius"/>
    </source>
</evidence>
<keyword evidence="4 6" id="KW-1133">Transmembrane helix</keyword>
<comment type="subcellular location">
    <subcellularLocation>
        <location evidence="1">Membrane</location>
        <topology evidence="1">Multi-pass membrane protein</topology>
    </subcellularLocation>
</comment>
<sequence>MAADAYTFIFAILISLVNLFLQVFFTIMYSDLECDYINPIDLCNRLNNYVLPEAAAHAALTIVFLLTGHWIVLLLNAPIFAYNAHKIYTNTHLLDATEIFRTLKKHKQESFIKLACYLVFFFLYLYCMIAALVRED</sequence>
<proteinExistence type="inferred from homology"/>
<feature type="transmembrane region" description="Helical" evidence="6">
    <location>
        <begin position="7"/>
        <end position="29"/>
    </location>
</feature>
<dbReference type="GO" id="GO:0016192">
    <property type="term" value="P:vesicle-mediated transport"/>
    <property type="evidence" value="ECO:0007669"/>
    <property type="project" value="InterPro"/>
</dbReference>
<dbReference type="EMBL" id="CP017558">
    <property type="protein sequence ID" value="AOW07030.1"/>
    <property type="molecule type" value="Genomic_DNA"/>
</dbReference>
<dbReference type="Pfam" id="PF03311">
    <property type="entry name" value="Cornichon"/>
    <property type="match status" value="1"/>
</dbReference>